<feature type="compositionally biased region" description="Low complexity" evidence="1">
    <location>
        <begin position="139"/>
        <end position="151"/>
    </location>
</feature>
<name>A0A940WD17_9ACTN</name>
<dbReference type="GO" id="GO:0030247">
    <property type="term" value="F:polysaccharide binding"/>
    <property type="evidence" value="ECO:0007669"/>
    <property type="project" value="InterPro"/>
</dbReference>
<proteinExistence type="predicted"/>
<dbReference type="InterPro" id="IPR008965">
    <property type="entry name" value="CBM2/CBM3_carb-bd_dom_sf"/>
</dbReference>
<organism evidence="4 5">
    <name type="scientific">Microbispora oryzae</name>
    <dbReference type="NCBI Taxonomy" id="2806554"/>
    <lineage>
        <taxon>Bacteria</taxon>
        <taxon>Bacillati</taxon>
        <taxon>Actinomycetota</taxon>
        <taxon>Actinomycetes</taxon>
        <taxon>Streptosporangiales</taxon>
        <taxon>Streptosporangiaceae</taxon>
        <taxon>Microbispora</taxon>
    </lineage>
</organism>
<dbReference type="Gene3D" id="2.60.40.290">
    <property type="match status" value="1"/>
</dbReference>
<keyword evidence="2" id="KW-0472">Membrane</keyword>
<dbReference type="InterPro" id="IPR001919">
    <property type="entry name" value="CBD2"/>
</dbReference>
<evidence type="ECO:0000259" key="3">
    <source>
        <dbReference type="SMART" id="SM00637"/>
    </source>
</evidence>
<comment type="caution">
    <text evidence="4">The sequence shown here is derived from an EMBL/GenBank/DDBJ whole genome shotgun (WGS) entry which is preliminary data.</text>
</comment>
<feature type="region of interest" description="Disordered" evidence="1">
    <location>
        <begin position="1"/>
        <end position="86"/>
    </location>
</feature>
<feature type="compositionally biased region" description="Low complexity" evidence="1">
    <location>
        <begin position="275"/>
        <end position="284"/>
    </location>
</feature>
<dbReference type="GO" id="GO:0004553">
    <property type="term" value="F:hydrolase activity, hydrolyzing O-glycosyl compounds"/>
    <property type="evidence" value="ECO:0007669"/>
    <property type="project" value="InterPro"/>
</dbReference>
<feature type="domain" description="CBM2" evidence="3">
    <location>
        <begin position="305"/>
        <end position="397"/>
    </location>
</feature>
<feature type="region of interest" description="Disordered" evidence="1">
    <location>
        <begin position="383"/>
        <end position="407"/>
    </location>
</feature>
<dbReference type="RefSeq" id="WP_210154557.1">
    <property type="nucleotide sequence ID" value="NZ_JAFCNB010000002.1"/>
</dbReference>
<evidence type="ECO:0000313" key="5">
    <source>
        <dbReference type="Proteomes" id="UP000674234"/>
    </source>
</evidence>
<protein>
    <recommendedName>
        <fullName evidence="3">CBM2 domain-containing protein</fullName>
    </recommendedName>
</protein>
<gene>
    <name evidence="4" type="ORF">JOL79_05620</name>
</gene>
<keyword evidence="5" id="KW-1185">Reference proteome</keyword>
<feature type="compositionally biased region" description="Basic and acidic residues" evidence="1">
    <location>
        <begin position="39"/>
        <end position="50"/>
    </location>
</feature>
<dbReference type="Proteomes" id="UP000674234">
    <property type="component" value="Unassembled WGS sequence"/>
</dbReference>
<dbReference type="InterPro" id="IPR012291">
    <property type="entry name" value="CBM2_carb-bd_dom_sf"/>
</dbReference>
<dbReference type="SMART" id="SM00637">
    <property type="entry name" value="CBD_II"/>
    <property type="match status" value="1"/>
</dbReference>
<feature type="compositionally biased region" description="Basic and acidic residues" evidence="1">
    <location>
        <begin position="193"/>
        <end position="206"/>
    </location>
</feature>
<feature type="region of interest" description="Disordered" evidence="1">
    <location>
        <begin position="139"/>
        <end position="318"/>
    </location>
</feature>
<dbReference type="GO" id="GO:0005975">
    <property type="term" value="P:carbohydrate metabolic process"/>
    <property type="evidence" value="ECO:0007669"/>
    <property type="project" value="InterPro"/>
</dbReference>
<feature type="compositionally biased region" description="Low complexity" evidence="1">
    <location>
        <begin position="243"/>
        <end position="258"/>
    </location>
</feature>
<keyword evidence="2" id="KW-1133">Transmembrane helix</keyword>
<keyword evidence="2" id="KW-0812">Transmembrane</keyword>
<dbReference type="AlphaFoldDB" id="A0A940WD17"/>
<dbReference type="SUPFAM" id="SSF49384">
    <property type="entry name" value="Carbohydrate-binding domain"/>
    <property type="match status" value="1"/>
</dbReference>
<evidence type="ECO:0000313" key="4">
    <source>
        <dbReference type="EMBL" id="MBP2703279.1"/>
    </source>
</evidence>
<evidence type="ECO:0000256" key="2">
    <source>
        <dbReference type="SAM" id="Phobius"/>
    </source>
</evidence>
<evidence type="ECO:0000256" key="1">
    <source>
        <dbReference type="SAM" id="MobiDB-lite"/>
    </source>
</evidence>
<feature type="transmembrane region" description="Helical" evidence="2">
    <location>
        <begin position="92"/>
        <end position="114"/>
    </location>
</feature>
<sequence>MGRHKAGRQADEGPLPQGGAEWSASDDDGARTLGFEELSPERLEAEDASRRGFLGSAWSDPAKATGRGTRAGFHGSASREAPEPSRRMRRMALVSAMSVFLAVGVTVGGVRLMAGRTTLTLEPPAGTASHGLLARGGAAATPSAAAGGSDANDQNAASPEGAPTPSASPARSTGHRDGAGTGAVKPPAGGAEGTRDASSDDTRPLGEQHSTSRTSVPHGGDTANGANGGDVGDAVSENSTGPSQSQDQSQSQGQSQGQGRDHMKGQIGGNAQAPGSGQDSDQAGDQGGGGADRPTQADASAGPGVHVDLSVSSRGRNGYSASLSVRNEAARLGSWSVRLPVGGRVLSLAGAQWRQQGDTLVISSPRPLGEGESLRVSFVAEGDPGTPDRCTLDQGECSVTTDDRRGW</sequence>
<reference evidence="4" key="1">
    <citation type="submission" date="2021-02" db="EMBL/GenBank/DDBJ databases">
        <title>Draft genome sequence of Microbispora sp. RL4-1S isolated from rice leaves in Thailand.</title>
        <authorList>
            <person name="Muangham S."/>
            <person name="Duangmal K."/>
        </authorList>
    </citation>
    <scope>NUCLEOTIDE SEQUENCE</scope>
    <source>
        <strain evidence="4">RL4-1S</strain>
    </source>
</reference>
<accession>A0A940WD17</accession>
<dbReference type="EMBL" id="JAFCNB010000002">
    <property type="protein sequence ID" value="MBP2703279.1"/>
    <property type="molecule type" value="Genomic_DNA"/>
</dbReference>